<protein>
    <submittedName>
        <fullName evidence="2">FidL-like putative membrane protein</fullName>
    </submittedName>
</protein>
<keyword evidence="1" id="KW-0812">Transmembrane</keyword>
<dbReference type="EMBL" id="FMBC01000053">
    <property type="protein sequence ID" value="SCC63617.1"/>
    <property type="molecule type" value="Genomic_DNA"/>
</dbReference>
<name>A0A1C4G5W5_9ENTR</name>
<keyword evidence="1" id="KW-0472">Membrane</keyword>
<dbReference type="AlphaFoldDB" id="A0A1C4G5W5"/>
<reference evidence="3" key="1">
    <citation type="submission" date="2016-08" db="EMBL/GenBank/DDBJ databases">
        <authorList>
            <person name="Varghese N."/>
            <person name="Submissions Spin"/>
        </authorList>
    </citation>
    <scope>NUCLEOTIDE SEQUENCE [LARGE SCALE GENOMIC DNA]</scope>
    <source>
        <strain evidence="3">REICA_142</strain>
    </source>
</reference>
<keyword evidence="3" id="KW-1185">Reference proteome</keyword>
<evidence type="ECO:0000313" key="2">
    <source>
        <dbReference type="EMBL" id="SCC63617.1"/>
    </source>
</evidence>
<accession>A0A1C4G5W5</accession>
<dbReference type="OrthoDB" id="6605300at2"/>
<feature type="transmembrane region" description="Helical" evidence="1">
    <location>
        <begin position="7"/>
        <end position="27"/>
    </location>
</feature>
<dbReference type="InterPro" id="IPR031854">
    <property type="entry name" value="FidL-like"/>
</dbReference>
<evidence type="ECO:0000313" key="3">
    <source>
        <dbReference type="Proteomes" id="UP000198515"/>
    </source>
</evidence>
<evidence type="ECO:0000256" key="1">
    <source>
        <dbReference type="SAM" id="Phobius"/>
    </source>
</evidence>
<dbReference type="RefSeq" id="WP_090137818.1">
    <property type="nucleotide sequence ID" value="NZ_FMBC01000053.1"/>
</dbReference>
<keyword evidence="1" id="KW-1133">Transmembrane helix</keyword>
<proteinExistence type="predicted"/>
<dbReference type="Proteomes" id="UP000198515">
    <property type="component" value="Unassembled WGS sequence"/>
</dbReference>
<sequence length="165" mass="18891">MKRSTNIVLVCALVVLLLVIFSGIYFLNYQTQNYPFRCSTFSRYELSRSAVKNIEFAVSHDLRFETENDGYLLLNGQATVDGQTFILNRRIVLNNGAKVDNDTYKYKIDKIIKSTIDNTPDESFNLLLAEITLGPSYLQLDVDKVDEDSYLIGGPLSYLFICQRY</sequence>
<gene>
    <name evidence="2" type="ORF">GA0061070_10534</name>
</gene>
<dbReference type="Pfam" id="PF15941">
    <property type="entry name" value="FidL_like"/>
    <property type="match status" value="1"/>
</dbReference>
<organism evidence="2 3">
    <name type="scientific">Kosakonia oryziphila</name>
    <dbReference type="NCBI Taxonomy" id="1005667"/>
    <lineage>
        <taxon>Bacteria</taxon>
        <taxon>Pseudomonadati</taxon>
        <taxon>Pseudomonadota</taxon>
        <taxon>Gammaproteobacteria</taxon>
        <taxon>Enterobacterales</taxon>
        <taxon>Enterobacteriaceae</taxon>
        <taxon>Kosakonia</taxon>
    </lineage>
</organism>